<dbReference type="PROSITE" id="PS01216">
    <property type="entry name" value="SUCCINYL_COA_LIG_1"/>
    <property type="match status" value="1"/>
</dbReference>
<dbReference type="PROSITE" id="PS00399">
    <property type="entry name" value="SUCCINYL_COA_LIG_2"/>
    <property type="match status" value="1"/>
</dbReference>
<evidence type="ECO:0000256" key="1">
    <source>
        <dbReference type="ARBA" id="ARBA00022532"/>
    </source>
</evidence>
<dbReference type="PATRIC" id="fig|1409788.3.peg.1892"/>
<dbReference type="SUPFAM" id="SSF52210">
    <property type="entry name" value="Succinyl-CoA synthetase domains"/>
    <property type="match status" value="1"/>
</dbReference>
<dbReference type="OrthoDB" id="9807196at2"/>
<dbReference type="PIRSF" id="PIRSF001553">
    <property type="entry name" value="SucCS_alpha"/>
    <property type="match status" value="1"/>
</dbReference>
<dbReference type="GO" id="GO:0000166">
    <property type="term" value="F:nucleotide binding"/>
    <property type="evidence" value="ECO:0007669"/>
    <property type="project" value="UniProtKB-KW"/>
</dbReference>
<dbReference type="InterPro" id="IPR005811">
    <property type="entry name" value="SUCC_ACL_C"/>
</dbReference>
<dbReference type="HAMAP" id="MF_01988">
    <property type="entry name" value="Succ_CoA_alpha"/>
    <property type="match status" value="1"/>
</dbReference>
<dbReference type="FunFam" id="3.40.50.720:FF:000277">
    <property type="entry name" value="Succinate--CoA ligase [ADP-forming] subunit alpha"/>
    <property type="match status" value="1"/>
</dbReference>
<dbReference type="PANTHER" id="PTHR11117">
    <property type="entry name" value="SUCCINYL-COA LIGASE SUBUNIT ALPHA"/>
    <property type="match status" value="1"/>
</dbReference>
<keyword evidence="11" id="KW-1185">Reference proteome</keyword>
<comment type="subunit">
    <text evidence="5 8">Heterotetramer of two alpha and two beta subunits.</text>
</comment>
<dbReference type="AlphaFoldDB" id="A0A0L8VA94"/>
<dbReference type="EC" id="6.2.1.5" evidence="5"/>
<evidence type="ECO:0000256" key="5">
    <source>
        <dbReference type="HAMAP-Rule" id="MF_01988"/>
    </source>
</evidence>
<dbReference type="InterPro" id="IPR036291">
    <property type="entry name" value="NAD(P)-bd_dom_sf"/>
</dbReference>
<dbReference type="STRING" id="1409788.NC99_18260"/>
<feature type="binding site" evidence="5">
    <location>
        <position position="43"/>
    </location>
    <ligand>
        <name>CoA</name>
        <dbReference type="ChEBI" id="CHEBI:57287"/>
    </ligand>
</feature>
<dbReference type="Gene3D" id="3.40.50.261">
    <property type="entry name" value="Succinyl-CoA synthetase domains"/>
    <property type="match status" value="1"/>
</dbReference>
<keyword evidence="3 5" id="KW-0547">Nucleotide-binding</keyword>
<reference evidence="11" key="1">
    <citation type="submission" date="2015-07" db="EMBL/GenBank/DDBJ databases">
        <title>Genome sequencing of Sunxiuqinia dokdonensis strain SK.</title>
        <authorList>
            <person name="Ahn S."/>
            <person name="Kim B.-C."/>
        </authorList>
    </citation>
    <scope>NUCLEOTIDE SEQUENCE [LARGE SCALE GENOMIC DNA]</scope>
    <source>
        <strain evidence="11">SK</strain>
    </source>
</reference>
<proteinExistence type="inferred from homology"/>
<dbReference type="Proteomes" id="UP000036958">
    <property type="component" value="Unassembled WGS sequence"/>
</dbReference>
<feature type="domain" description="CoA-binding" evidence="9">
    <location>
        <begin position="4"/>
        <end position="100"/>
    </location>
</feature>
<accession>A0A0L8VA94</accession>
<dbReference type="EMBL" id="LGIA01000144">
    <property type="protein sequence ID" value="KOH45376.1"/>
    <property type="molecule type" value="Genomic_DNA"/>
</dbReference>
<evidence type="ECO:0000256" key="7">
    <source>
        <dbReference type="RuleBase" id="RU000677"/>
    </source>
</evidence>
<dbReference type="InterPro" id="IPR005810">
    <property type="entry name" value="CoA_lig_alpha"/>
</dbReference>
<dbReference type="SMART" id="SM00881">
    <property type="entry name" value="CoA_binding"/>
    <property type="match status" value="1"/>
</dbReference>
<dbReference type="GO" id="GO:0004776">
    <property type="term" value="F:succinate-CoA ligase (GDP-forming) activity"/>
    <property type="evidence" value="ECO:0007669"/>
    <property type="project" value="TreeGrafter"/>
</dbReference>
<comment type="catalytic activity">
    <reaction evidence="5">
        <text>GTP + succinate + CoA = succinyl-CoA + GDP + phosphate</text>
        <dbReference type="Rhea" id="RHEA:22120"/>
        <dbReference type="ChEBI" id="CHEBI:30031"/>
        <dbReference type="ChEBI" id="CHEBI:37565"/>
        <dbReference type="ChEBI" id="CHEBI:43474"/>
        <dbReference type="ChEBI" id="CHEBI:57287"/>
        <dbReference type="ChEBI" id="CHEBI:57292"/>
        <dbReference type="ChEBI" id="CHEBI:58189"/>
    </reaction>
</comment>
<dbReference type="PANTHER" id="PTHR11117:SF2">
    <property type="entry name" value="SUCCINATE--COA LIGASE [ADP_GDP-FORMING] SUBUNIT ALPHA, MITOCHONDRIAL"/>
    <property type="match status" value="1"/>
</dbReference>
<protein>
    <recommendedName>
        <fullName evidence="5">Succinate--CoA ligase [ADP-forming] subunit alpha</fullName>
        <ecNumber evidence="5">6.2.1.5</ecNumber>
    </recommendedName>
    <alternativeName>
        <fullName evidence="5">Succinyl-CoA synthetase subunit alpha</fullName>
        <shortName evidence="5">SCS-alpha</shortName>
    </alternativeName>
</protein>
<sequence>MSILVNKNTKLLVQGITGRDGQFHAGRMKAYGTNIVAGTSPGKGGQEVDGIPVFDTAAEAVKKTGANTSIIFVPAAFAADAILEASYAGIELVIAISEGVPIQDMIRVNSIIKRNGTKLIGPNCPGLITPDEALIGILPGMIFKKGNIGLISRSGTLTYEVVNMLTMNEMGQSTVVGIGGDPVAGLYYIDLLEMYENDPETEAVVLIGEIGGDAEEQAAEYIAKHMTKPVVSFIAGQTAPPGKRMGHAGAIISSGSGTAEEKIKAFAKANVPVAKEPSEIPGLLKEKLAKANA</sequence>
<dbReference type="Pfam" id="PF02629">
    <property type="entry name" value="CoA_binding"/>
    <property type="match status" value="1"/>
</dbReference>
<dbReference type="InterPro" id="IPR033847">
    <property type="entry name" value="Citrt_syn/SCS-alpha_CS"/>
</dbReference>
<comment type="function">
    <text evidence="5 8">Succinyl-CoA synthetase functions in the citric acid cycle (TCA), coupling the hydrolysis of succinyl-CoA to the synthesis of either ATP or GTP and thus represents the only step of substrate-level phosphorylation in the TCA. The alpha subunit of the enzyme binds the substrates coenzyme A and phosphate, while succinate binding and nucleotide specificity is provided by the beta subunit.</text>
</comment>
<dbReference type="InterPro" id="IPR017440">
    <property type="entry name" value="Cit_synth/succinyl-CoA_lig_AS"/>
</dbReference>
<comment type="similarity">
    <text evidence="4 5 7">Belongs to the succinate/malate CoA ligase alpha subunit family.</text>
</comment>
<dbReference type="GO" id="GO:0006099">
    <property type="term" value="P:tricarboxylic acid cycle"/>
    <property type="evidence" value="ECO:0007669"/>
    <property type="project" value="UniProtKB-UniRule"/>
</dbReference>
<comment type="caution">
    <text evidence="5">Lacks conserved residue(s) required for the propagation of feature annotation.</text>
</comment>
<evidence type="ECO:0000256" key="6">
    <source>
        <dbReference type="PIRSR" id="PIRSR001553-1"/>
    </source>
</evidence>
<dbReference type="GO" id="GO:0004775">
    <property type="term" value="F:succinate-CoA ligase (ADP-forming) activity"/>
    <property type="evidence" value="ECO:0007669"/>
    <property type="project" value="UniProtKB-UniRule"/>
</dbReference>
<evidence type="ECO:0000256" key="4">
    <source>
        <dbReference type="ARBA" id="ARBA00060724"/>
    </source>
</evidence>
<dbReference type="GO" id="GO:0009361">
    <property type="term" value="C:succinate-CoA ligase complex (ADP-forming)"/>
    <property type="evidence" value="ECO:0007669"/>
    <property type="project" value="TreeGrafter"/>
</dbReference>
<dbReference type="InterPro" id="IPR003781">
    <property type="entry name" value="CoA-bd"/>
</dbReference>
<dbReference type="PRINTS" id="PR01798">
    <property type="entry name" value="SCOASYNTHASE"/>
</dbReference>
<dbReference type="InterPro" id="IPR016102">
    <property type="entry name" value="Succinyl-CoA_synth-like"/>
</dbReference>
<evidence type="ECO:0000313" key="11">
    <source>
        <dbReference type="Proteomes" id="UP000036958"/>
    </source>
</evidence>
<keyword evidence="1 5" id="KW-0816">Tricarboxylic acid cycle</keyword>
<dbReference type="UniPathway" id="UPA00223">
    <property type="reaction ID" value="UER00999"/>
</dbReference>
<dbReference type="SUPFAM" id="SSF51735">
    <property type="entry name" value="NAD(P)-binding Rossmann-fold domains"/>
    <property type="match status" value="1"/>
</dbReference>
<dbReference type="Pfam" id="PF00549">
    <property type="entry name" value="Ligase_CoA"/>
    <property type="match status" value="1"/>
</dbReference>
<dbReference type="Gene3D" id="3.40.50.720">
    <property type="entry name" value="NAD(P)-binding Rossmann-like Domain"/>
    <property type="match status" value="1"/>
</dbReference>
<feature type="binding site" evidence="5">
    <location>
        <position position="159"/>
    </location>
    <ligand>
        <name>substrate</name>
        <note>ligand shared with subunit beta</note>
    </ligand>
</feature>
<dbReference type="RefSeq" id="WP_053182147.1">
    <property type="nucleotide sequence ID" value="NZ_LGIA01000144.1"/>
</dbReference>
<dbReference type="NCBIfam" id="TIGR01019">
    <property type="entry name" value="sucCoAalpha"/>
    <property type="match status" value="1"/>
</dbReference>
<organism evidence="10 11">
    <name type="scientific">Sunxiuqinia dokdonensis</name>
    <dbReference type="NCBI Taxonomy" id="1409788"/>
    <lineage>
        <taxon>Bacteria</taxon>
        <taxon>Pseudomonadati</taxon>
        <taxon>Bacteroidota</taxon>
        <taxon>Bacteroidia</taxon>
        <taxon>Marinilabiliales</taxon>
        <taxon>Prolixibacteraceae</taxon>
        <taxon>Sunxiuqinia</taxon>
    </lineage>
</organism>
<comment type="caution">
    <text evidence="10">The sequence shown here is derived from an EMBL/GenBank/DDBJ whole genome shotgun (WGS) entry which is preliminary data.</text>
</comment>
<gene>
    <name evidence="5" type="primary">sucD</name>
    <name evidence="10" type="ORF">NC99_18260</name>
</gene>
<comment type="catalytic activity">
    <reaction evidence="5 8">
        <text>succinate + ATP + CoA = succinyl-CoA + ADP + phosphate</text>
        <dbReference type="Rhea" id="RHEA:17661"/>
        <dbReference type="ChEBI" id="CHEBI:30031"/>
        <dbReference type="ChEBI" id="CHEBI:30616"/>
        <dbReference type="ChEBI" id="CHEBI:43474"/>
        <dbReference type="ChEBI" id="CHEBI:57287"/>
        <dbReference type="ChEBI" id="CHEBI:57292"/>
        <dbReference type="ChEBI" id="CHEBI:456216"/>
        <dbReference type="EC" id="6.2.1.5"/>
    </reaction>
</comment>
<feature type="binding site" evidence="5">
    <location>
        <begin position="17"/>
        <end position="20"/>
    </location>
    <ligand>
        <name>CoA</name>
        <dbReference type="ChEBI" id="CHEBI:57287"/>
    </ligand>
</feature>
<evidence type="ECO:0000256" key="2">
    <source>
        <dbReference type="ARBA" id="ARBA00022598"/>
    </source>
</evidence>
<dbReference type="FunFam" id="3.40.50.261:FF:000006">
    <property type="entry name" value="Succinate--CoA ligase [ADP-forming] subunit alpha"/>
    <property type="match status" value="1"/>
</dbReference>
<evidence type="ECO:0000259" key="9">
    <source>
        <dbReference type="SMART" id="SM00881"/>
    </source>
</evidence>
<evidence type="ECO:0000256" key="8">
    <source>
        <dbReference type="RuleBase" id="RU000699"/>
    </source>
</evidence>
<feature type="active site" description="Tele-phosphohistidine intermediate" evidence="5 6">
    <location>
        <position position="247"/>
    </location>
</feature>
<keyword evidence="2 5" id="KW-0436">Ligase</keyword>
<evidence type="ECO:0000313" key="10">
    <source>
        <dbReference type="EMBL" id="KOH45376.1"/>
    </source>
</evidence>
<dbReference type="NCBIfam" id="NF004230">
    <property type="entry name" value="PRK05678.1"/>
    <property type="match status" value="1"/>
</dbReference>
<name>A0A0L8VA94_9BACT</name>
<comment type="pathway">
    <text evidence="5 8">Carbohydrate metabolism; tricarboxylic acid cycle; succinate from succinyl-CoA (ligase route): step 1/1.</text>
</comment>
<evidence type="ECO:0000256" key="3">
    <source>
        <dbReference type="ARBA" id="ARBA00022741"/>
    </source>
</evidence>